<evidence type="ECO:0000256" key="1">
    <source>
        <dbReference type="ARBA" id="ARBA00006295"/>
    </source>
</evidence>
<dbReference type="InterPro" id="IPR057240">
    <property type="entry name" value="ParB_dimer_C"/>
</dbReference>
<evidence type="ECO:0000256" key="2">
    <source>
        <dbReference type="ARBA" id="ARBA00022829"/>
    </source>
</evidence>
<dbReference type="FunFam" id="3.90.1530.30:FF:000001">
    <property type="entry name" value="Chromosome partitioning protein ParB"/>
    <property type="match status" value="1"/>
</dbReference>
<feature type="domain" description="ParB-like N-terminal" evidence="4">
    <location>
        <begin position="40"/>
        <end position="132"/>
    </location>
</feature>
<dbReference type="SMART" id="SM00470">
    <property type="entry name" value="ParB"/>
    <property type="match status" value="1"/>
</dbReference>
<dbReference type="PANTHER" id="PTHR33375:SF1">
    <property type="entry name" value="CHROMOSOME-PARTITIONING PROTEIN PARB-RELATED"/>
    <property type="match status" value="1"/>
</dbReference>
<accession>A0A7C1FDR3</accession>
<protein>
    <submittedName>
        <fullName evidence="5">ParB/RepB/Spo0J family partition protein</fullName>
    </submittedName>
</protein>
<dbReference type="EMBL" id="DSMG01000041">
    <property type="protein sequence ID" value="HDX30492.1"/>
    <property type="molecule type" value="Genomic_DNA"/>
</dbReference>
<dbReference type="Pfam" id="PF23552">
    <property type="entry name" value="ParB_C"/>
    <property type="match status" value="1"/>
</dbReference>
<keyword evidence="2" id="KW-0159">Chromosome partition</keyword>
<dbReference type="InterPro" id="IPR041468">
    <property type="entry name" value="HTH_ParB/Spo0J"/>
</dbReference>
<organism evidence="5">
    <name type="scientific">Caldilinea aerophila</name>
    <dbReference type="NCBI Taxonomy" id="133453"/>
    <lineage>
        <taxon>Bacteria</taxon>
        <taxon>Bacillati</taxon>
        <taxon>Chloroflexota</taxon>
        <taxon>Caldilineae</taxon>
        <taxon>Caldilineales</taxon>
        <taxon>Caldilineaceae</taxon>
        <taxon>Caldilinea</taxon>
    </lineage>
</organism>
<reference evidence="5" key="1">
    <citation type="journal article" date="2020" name="mSystems">
        <title>Genome- and Community-Level Interaction Insights into Carbon Utilization and Element Cycling Functions of Hydrothermarchaeota in Hydrothermal Sediment.</title>
        <authorList>
            <person name="Zhou Z."/>
            <person name="Liu Y."/>
            <person name="Xu W."/>
            <person name="Pan J."/>
            <person name="Luo Z.H."/>
            <person name="Li M."/>
        </authorList>
    </citation>
    <scope>NUCLEOTIDE SEQUENCE [LARGE SCALE GENOMIC DNA]</scope>
    <source>
        <strain evidence="5">SpSt-289</strain>
    </source>
</reference>
<proteinExistence type="inferred from homology"/>
<dbReference type="SUPFAM" id="SSF110849">
    <property type="entry name" value="ParB/Sulfiredoxin"/>
    <property type="match status" value="1"/>
</dbReference>
<dbReference type="GO" id="GO:0007059">
    <property type="term" value="P:chromosome segregation"/>
    <property type="evidence" value="ECO:0007669"/>
    <property type="project" value="UniProtKB-KW"/>
</dbReference>
<evidence type="ECO:0000313" key="5">
    <source>
        <dbReference type="EMBL" id="HDX30492.1"/>
    </source>
</evidence>
<dbReference type="NCBIfam" id="TIGR00180">
    <property type="entry name" value="parB_part"/>
    <property type="match status" value="1"/>
</dbReference>
<dbReference type="FunFam" id="1.10.10.2830:FF:000001">
    <property type="entry name" value="Chromosome partitioning protein ParB"/>
    <property type="match status" value="1"/>
</dbReference>
<dbReference type="GO" id="GO:0003677">
    <property type="term" value="F:DNA binding"/>
    <property type="evidence" value="ECO:0007669"/>
    <property type="project" value="UniProtKB-KW"/>
</dbReference>
<comment type="caution">
    <text evidence="5">The sequence shown here is derived from an EMBL/GenBank/DDBJ whole genome shotgun (WGS) entry which is preliminary data.</text>
</comment>
<dbReference type="Gene3D" id="1.10.10.2830">
    <property type="match status" value="1"/>
</dbReference>
<evidence type="ECO:0000259" key="4">
    <source>
        <dbReference type="SMART" id="SM00470"/>
    </source>
</evidence>
<dbReference type="InterPro" id="IPR036086">
    <property type="entry name" value="ParB/Sulfiredoxin_sf"/>
</dbReference>
<dbReference type="PANTHER" id="PTHR33375">
    <property type="entry name" value="CHROMOSOME-PARTITIONING PROTEIN PARB-RELATED"/>
    <property type="match status" value="1"/>
</dbReference>
<dbReference type="GO" id="GO:0045881">
    <property type="term" value="P:positive regulation of sporulation resulting in formation of a cellular spore"/>
    <property type="evidence" value="ECO:0007669"/>
    <property type="project" value="TreeGrafter"/>
</dbReference>
<dbReference type="InterPro" id="IPR003115">
    <property type="entry name" value="ParB_N"/>
</dbReference>
<dbReference type="InterPro" id="IPR050336">
    <property type="entry name" value="Chromosome_partition/occlusion"/>
</dbReference>
<dbReference type="Gene3D" id="3.90.1530.30">
    <property type="match status" value="1"/>
</dbReference>
<dbReference type="Pfam" id="PF17762">
    <property type="entry name" value="HTH_ParB"/>
    <property type="match status" value="1"/>
</dbReference>
<keyword evidence="3" id="KW-0238">DNA-binding</keyword>
<evidence type="ECO:0000256" key="3">
    <source>
        <dbReference type="ARBA" id="ARBA00023125"/>
    </source>
</evidence>
<dbReference type="InterPro" id="IPR004437">
    <property type="entry name" value="ParB/RepB/Spo0J"/>
</dbReference>
<gene>
    <name evidence="5" type="ORF">ENQ20_03250</name>
</gene>
<dbReference type="AlphaFoldDB" id="A0A7C1FDR3"/>
<comment type="similarity">
    <text evidence="1">Belongs to the ParB family.</text>
</comment>
<dbReference type="GO" id="GO:0005694">
    <property type="term" value="C:chromosome"/>
    <property type="evidence" value="ECO:0007669"/>
    <property type="project" value="TreeGrafter"/>
</dbReference>
<dbReference type="Pfam" id="PF02195">
    <property type="entry name" value="ParB_N"/>
    <property type="match status" value="1"/>
</dbReference>
<dbReference type="CDD" id="cd16393">
    <property type="entry name" value="SPO0J_N"/>
    <property type="match status" value="1"/>
</dbReference>
<sequence length="306" mass="33456">MAAEGKRRGLGRGLGALIMDTAITPVAPEVAAQAEAGGVKLIDIDHLLPNPRQPRTTFDPAALEELAASIRTHGVIQPLVVTAAADQPGRYWLIAGERRWRAARIAGLKEVPVIVREATPQQLMEWALVENVQRADLNPIEEATAFQTLMTEFGLTQAEVAERVGKSRPAITNTVRLLSLPMEVQQAVIDGQITAGHARALLGLSNSEAILRALSEVIRRELSVRQTEAFVRRMNETLAKPASSATEEDTNLQSHLRYLEDRFRSALGTRVTLHRNPDGGGKLIVHFYSDEDLESLFRLITGGEDG</sequence>
<name>A0A7C1FDR3_9CHLR</name>